<dbReference type="RefSeq" id="WP_353981916.1">
    <property type="nucleotide sequence ID" value="NZ_CP159578.1"/>
</dbReference>
<comment type="subcellular location">
    <subcellularLocation>
        <location evidence="1">Cell membrane</location>
        <topology evidence="1">Multi-pass membrane protein</topology>
    </subcellularLocation>
</comment>
<dbReference type="Pfam" id="PF07690">
    <property type="entry name" value="MFS_1"/>
    <property type="match status" value="1"/>
</dbReference>
<dbReference type="Gene3D" id="1.20.1250.20">
    <property type="entry name" value="MFS general substrate transporter like domains"/>
    <property type="match status" value="2"/>
</dbReference>
<evidence type="ECO:0000256" key="1">
    <source>
        <dbReference type="ARBA" id="ARBA00004651"/>
    </source>
</evidence>
<name>A0AB74UI94_9GAMM</name>
<dbReference type="InterPro" id="IPR020846">
    <property type="entry name" value="MFS_dom"/>
</dbReference>
<gene>
    <name evidence="11" type="ORF">ABV408_08160</name>
</gene>
<keyword evidence="3" id="KW-0813">Transport</keyword>
<feature type="domain" description="Major facilitator superfamily (MFS) profile" evidence="10">
    <location>
        <begin position="35"/>
        <end position="444"/>
    </location>
</feature>
<dbReference type="PROSITE" id="PS00217">
    <property type="entry name" value="SUGAR_TRANSPORT_2"/>
    <property type="match status" value="1"/>
</dbReference>
<dbReference type="GO" id="GO:0005886">
    <property type="term" value="C:plasma membrane"/>
    <property type="evidence" value="ECO:0007669"/>
    <property type="project" value="UniProtKB-SubCell"/>
</dbReference>
<proteinExistence type="inferred from homology"/>
<dbReference type="PANTHER" id="PTHR43528">
    <property type="entry name" value="ALPHA-KETOGLUTARATE PERMEASE"/>
    <property type="match status" value="1"/>
</dbReference>
<feature type="transmembrane region" description="Helical" evidence="9">
    <location>
        <begin position="352"/>
        <end position="376"/>
    </location>
</feature>
<comment type="similarity">
    <text evidence="2">Belongs to the major facilitator superfamily. Metabolite:H+ Symporter (MHS) family (TC 2.A.1.6) family.</text>
</comment>
<dbReference type="InterPro" id="IPR011701">
    <property type="entry name" value="MFS"/>
</dbReference>
<dbReference type="EMBL" id="CP159578">
    <property type="protein sequence ID" value="XCJ81139.1"/>
    <property type="molecule type" value="Genomic_DNA"/>
</dbReference>
<feature type="transmembrane region" description="Helical" evidence="9">
    <location>
        <begin position="137"/>
        <end position="161"/>
    </location>
</feature>
<keyword evidence="4" id="KW-1003">Cell membrane</keyword>
<accession>A0AB74UI94</accession>
<evidence type="ECO:0000256" key="4">
    <source>
        <dbReference type="ARBA" id="ARBA00022475"/>
    </source>
</evidence>
<dbReference type="AlphaFoldDB" id="A0AB74UI94"/>
<feature type="transmembrane region" description="Helical" evidence="9">
    <location>
        <begin position="328"/>
        <end position="346"/>
    </location>
</feature>
<dbReference type="GO" id="GO:0015293">
    <property type="term" value="F:symporter activity"/>
    <property type="evidence" value="ECO:0007669"/>
    <property type="project" value="UniProtKB-KW"/>
</dbReference>
<keyword evidence="6" id="KW-0769">Symport</keyword>
<evidence type="ECO:0000256" key="9">
    <source>
        <dbReference type="SAM" id="Phobius"/>
    </source>
</evidence>
<evidence type="ECO:0000256" key="5">
    <source>
        <dbReference type="ARBA" id="ARBA00022692"/>
    </source>
</evidence>
<keyword evidence="8 9" id="KW-0472">Membrane</keyword>
<feature type="transmembrane region" description="Helical" evidence="9">
    <location>
        <begin position="418"/>
        <end position="437"/>
    </location>
</feature>
<feature type="transmembrane region" description="Helical" evidence="9">
    <location>
        <begin position="258"/>
        <end position="278"/>
    </location>
</feature>
<evidence type="ECO:0000256" key="6">
    <source>
        <dbReference type="ARBA" id="ARBA00022847"/>
    </source>
</evidence>
<dbReference type="SUPFAM" id="SSF103473">
    <property type="entry name" value="MFS general substrate transporter"/>
    <property type="match status" value="1"/>
</dbReference>
<keyword evidence="5 9" id="KW-0812">Transmembrane</keyword>
<evidence type="ECO:0000259" key="10">
    <source>
        <dbReference type="PROSITE" id="PS50850"/>
    </source>
</evidence>
<evidence type="ECO:0000313" key="11">
    <source>
        <dbReference type="EMBL" id="XCJ81139.1"/>
    </source>
</evidence>
<protein>
    <submittedName>
        <fullName evidence="11">MFS transporter</fullName>
    </submittedName>
</protein>
<feature type="transmembrane region" description="Helical" evidence="9">
    <location>
        <begin position="298"/>
        <end position="316"/>
    </location>
</feature>
<dbReference type="PROSITE" id="PS50850">
    <property type="entry name" value="MFS"/>
    <property type="match status" value="1"/>
</dbReference>
<feature type="transmembrane region" description="Helical" evidence="9">
    <location>
        <begin position="44"/>
        <end position="65"/>
    </location>
</feature>
<dbReference type="InterPro" id="IPR036259">
    <property type="entry name" value="MFS_trans_sf"/>
</dbReference>
<dbReference type="InterPro" id="IPR005829">
    <property type="entry name" value="Sugar_transporter_CS"/>
</dbReference>
<dbReference type="FunFam" id="1.20.1250.20:FF:000001">
    <property type="entry name" value="Dicarboxylate MFS transporter"/>
    <property type="match status" value="1"/>
</dbReference>
<keyword evidence="7 9" id="KW-1133">Transmembrane helix</keyword>
<feature type="transmembrane region" description="Helical" evidence="9">
    <location>
        <begin position="107"/>
        <end position="131"/>
    </location>
</feature>
<evidence type="ECO:0000256" key="2">
    <source>
        <dbReference type="ARBA" id="ARBA00008240"/>
    </source>
</evidence>
<reference evidence="11" key="1">
    <citation type="submission" date="2024-06" db="EMBL/GenBank/DDBJ databases">
        <title>Complete genome of Salinicola endophyticus HNIBRBA4755.</title>
        <authorList>
            <person name="Shin S.Y."/>
            <person name="Kang H."/>
            <person name="Song J."/>
        </authorList>
    </citation>
    <scope>NUCLEOTIDE SEQUENCE</scope>
    <source>
        <strain evidence="11">HNIBRBA4755</strain>
    </source>
</reference>
<dbReference type="PROSITE" id="PS00216">
    <property type="entry name" value="SUGAR_TRANSPORT_1"/>
    <property type="match status" value="1"/>
</dbReference>
<feature type="transmembrane region" description="Helical" evidence="9">
    <location>
        <begin position="388"/>
        <end position="412"/>
    </location>
</feature>
<organism evidence="11">
    <name type="scientific">Salinicola endophyticus</name>
    <dbReference type="NCBI Taxonomy" id="1949083"/>
    <lineage>
        <taxon>Bacteria</taxon>
        <taxon>Pseudomonadati</taxon>
        <taxon>Pseudomonadota</taxon>
        <taxon>Gammaproteobacteria</taxon>
        <taxon>Oceanospirillales</taxon>
        <taxon>Halomonadaceae</taxon>
        <taxon>Salinicola</taxon>
    </lineage>
</organism>
<sequence>MPNNNNHFDNSHFNNDHPDASHMAAQVDLSTLRKVIAASAIGNFVEWFDFAVYGFLAVVIANHFFPPGDPSLALLQTFAVFAVSFALRPLGGVFFGMLGDRIGRKRVLAMTVMLMAGATTLIGLLPTYASIGLLAPLALALARCIQGFSAGGEYAGACAFVMEHAPRTRKARYGSFVPVSTFAAFATAAALTYAISTLLSEQAMADWGWRVPFLIAAPLGLVGLYMRMRLDESPAFQALKAQHAVPHSPLGETLRSHGATIVCLSAFISATALSFYMFTTYFTTYMQVVGGASRTTALLASLGALLFAAALCPLIGRYADRVGRRRTILSAGIALIAAVFPAYTLAASGEWLSSMIGAALMAVGAVICGVVTAVLLSEQFPTRVRYTASALCYNVSYTIFGGTAPLVATWLIDSTGYHLAPAYYLIAITLLALWGGMRLPETADRALDADESTWRTVTPGREQPLAR</sequence>
<evidence type="ECO:0000256" key="8">
    <source>
        <dbReference type="ARBA" id="ARBA00023136"/>
    </source>
</evidence>
<evidence type="ECO:0000256" key="7">
    <source>
        <dbReference type="ARBA" id="ARBA00022989"/>
    </source>
</evidence>
<dbReference type="InterPro" id="IPR051084">
    <property type="entry name" value="H+-coupled_symporters"/>
</dbReference>
<feature type="transmembrane region" description="Helical" evidence="9">
    <location>
        <begin position="71"/>
        <end position="95"/>
    </location>
</feature>
<feature type="transmembrane region" description="Helical" evidence="9">
    <location>
        <begin position="173"/>
        <end position="195"/>
    </location>
</feature>
<dbReference type="PANTHER" id="PTHR43528:SF1">
    <property type="entry name" value="ALPHA-KETOGLUTARATE PERMEASE"/>
    <property type="match status" value="1"/>
</dbReference>
<feature type="transmembrane region" description="Helical" evidence="9">
    <location>
        <begin position="207"/>
        <end position="226"/>
    </location>
</feature>
<evidence type="ECO:0000256" key="3">
    <source>
        <dbReference type="ARBA" id="ARBA00022448"/>
    </source>
</evidence>